<dbReference type="GO" id="GO:0046654">
    <property type="term" value="P:tetrahydrofolate biosynthetic process"/>
    <property type="evidence" value="ECO:0007669"/>
    <property type="project" value="InterPro"/>
</dbReference>
<keyword evidence="7" id="KW-0378">Hydrolase</keyword>
<evidence type="ECO:0000256" key="6">
    <source>
        <dbReference type="ARBA" id="ARBA00022741"/>
    </source>
</evidence>
<keyword evidence="6" id="KW-0547">Nucleotide-binding</keyword>
<comment type="caution">
    <text evidence="14">The sequence shown here is derived from an EMBL/GenBank/DDBJ whole genome shotgun (WGS) entry which is preliminary data.</text>
</comment>
<dbReference type="FunFam" id="3.30.1130.10:FF:000012">
    <property type="entry name" value="GTP cyclohydrolase 1"/>
    <property type="match status" value="1"/>
</dbReference>
<evidence type="ECO:0000313" key="15">
    <source>
        <dbReference type="Proteomes" id="UP001301769"/>
    </source>
</evidence>
<keyword evidence="8" id="KW-0289">Folate biosynthesis</keyword>
<protein>
    <recommendedName>
        <fullName evidence="4">GTP cyclohydrolase 1</fullName>
        <ecNumber evidence="3">3.5.4.16</ecNumber>
    </recommendedName>
    <alternativeName>
        <fullName evidence="10">GTP cyclohydrolase I</fullName>
    </alternativeName>
</protein>
<dbReference type="EC" id="3.5.4.16" evidence="3"/>
<dbReference type="PROSITE" id="PS00859">
    <property type="entry name" value="GTP_CYCLOHYDROL_1_1"/>
    <property type="match status" value="1"/>
</dbReference>
<dbReference type="SUPFAM" id="SSF55620">
    <property type="entry name" value="Tetrahydrobiopterin biosynthesis enzymes-like"/>
    <property type="match status" value="1"/>
</dbReference>
<proteinExistence type="inferred from homology"/>
<dbReference type="Gene3D" id="3.30.1130.10">
    <property type="match status" value="1"/>
</dbReference>
<dbReference type="GO" id="GO:0046656">
    <property type="term" value="P:folic acid biosynthetic process"/>
    <property type="evidence" value="ECO:0007669"/>
    <property type="project" value="UniProtKB-KW"/>
</dbReference>
<dbReference type="GO" id="GO:0008270">
    <property type="term" value="F:zinc ion binding"/>
    <property type="evidence" value="ECO:0007669"/>
    <property type="project" value="TreeGrafter"/>
</dbReference>
<feature type="compositionally biased region" description="Polar residues" evidence="12">
    <location>
        <begin position="1"/>
        <end position="21"/>
    </location>
</feature>
<evidence type="ECO:0000256" key="12">
    <source>
        <dbReference type="SAM" id="MobiDB-lite"/>
    </source>
</evidence>
<dbReference type="PANTHER" id="PTHR11109:SF7">
    <property type="entry name" value="GTP CYCLOHYDROLASE 1"/>
    <property type="match status" value="1"/>
</dbReference>
<dbReference type="InterPro" id="IPR020602">
    <property type="entry name" value="GTP_CycHdrlase_I_dom"/>
</dbReference>
<dbReference type="GO" id="GO:0003934">
    <property type="term" value="F:GTP cyclohydrolase I activity"/>
    <property type="evidence" value="ECO:0007669"/>
    <property type="project" value="UniProtKB-EC"/>
</dbReference>
<dbReference type="EMBL" id="MU858170">
    <property type="protein sequence ID" value="KAK4210634.1"/>
    <property type="molecule type" value="Genomic_DNA"/>
</dbReference>
<keyword evidence="9" id="KW-0342">GTP-binding</keyword>
<dbReference type="InterPro" id="IPR043133">
    <property type="entry name" value="GTP-CH-I_C/QueF"/>
</dbReference>
<evidence type="ECO:0000256" key="1">
    <source>
        <dbReference type="ARBA" id="ARBA00005080"/>
    </source>
</evidence>
<dbReference type="GO" id="GO:0006729">
    <property type="term" value="P:tetrahydrobiopterin biosynthetic process"/>
    <property type="evidence" value="ECO:0007669"/>
    <property type="project" value="TreeGrafter"/>
</dbReference>
<feature type="domain" description="GTP cyclohydrolase I" evidence="13">
    <location>
        <begin position="71"/>
        <end position="248"/>
    </location>
</feature>
<dbReference type="NCBIfam" id="NF006825">
    <property type="entry name" value="PRK09347.1-2"/>
    <property type="match status" value="1"/>
</dbReference>
<keyword evidence="15" id="KW-1185">Reference proteome</keyword>
<evidence type="ECO:0000259" key="13">
    <source>
        <dbReference type="Pfam" id="PF01227"/>
    </source>
</evidence>
<dbReference type="FunFam" id="1.10.286.10:FF:000003">
    <property type="entry name" value="GTP cyclohydrolase 1"/>
    <property type="match status" value="1"/>
</dbReference>
<evidence type="ECO:0000256" key="10">
    <source>
        <dbReference type="ARBA" id="ARBA00030854"/>
    </source>
</evidence>
<gene>
    <name evidence="14" type="ORF">QBC37DRAFT_447875</name>
</gene>
<dbReference type="Gene3D" id="1.10.286.10">
    <property type="match status" value="1"/>
</dbReference>
<evidence type="ECO:0000256" key="8">
    <source>
        <dbReference type="ARBA" id="ARBA00022909"/>
    </source>
</evidence>
<dbReference type="InterPro" id="IPR043134">
    <property type="entry name" value="GTP-CH-I_N"/>
</dbReference>
<dbReference type="AlphaFoldDB" id="A0AAN6Y122"/>
<dbReference type="InterPro" id="IPR001474">
    <property type="entry name" value="GTP_CycHdrlase_I"/>
</dbReference>
<dbReference type="NCBIfam" id="NF006826">
    <property type="entry name" value="PRK09347.1-3"/>
    <property type="match status" value="1"/>
</dbReference>
<dbReference type="CDD" id="cd00642">
    <property type="entry name" value="GTP_cyclohydro1"/>
    <property type="match status" value="1"/>
</dbReference>
<reference evidence="14" key="1">
    <citation type="journal article" date="2023" name="Mol. Phylogenet. Evol.">
        <title>Genome-scale phylogeny and comparative genomics of the fungal order Sordariales.</title>
        <authorList>
            <person name="Hensen N."/>
            <person name="Bonometti L."/>
            <person name="Westerberg I."/>
            <person name="Brannstrom I.O."/>
            <person name="Guillou S."/>
            <person name="Cros-Aarteil S."/>
            <person name="Calhoun S."/>
            <person name="Haridas S."/>
            <person name="Kuo A."/>
            <person name="Mondo S."/>
            <person name="Pangilinan J."/>
            <person name="Riley R."/>
            <person name="LaButti K."/>
            <person name="Andreopoulos B."/>
            <person name="Lipzen A."/>
            <person name="Chen C."/>
            <person name="Yan M."/>
            <person name="Daum C."/>
            <person name="Ng V."/>
            <person name="Clum A."/>
            <person name="Steindorff A."/>
            <person name="Ohm R.A."/>
            <person name="Martin F."/>
            <person name="Silar P."/>
            <person name="Natvig D.O."/>
            <person name="Lalanne C."/>
            <person name="Gautier V."/>
            <person name="Ament-Velasquez S.L."/>
            <person name="Kruys A."/>
            <person name="Hutchinson M.I."/>
            <person name="Powell A.J."/>
            <person name="Barry K."/>
            <person name="Miller A.N."/>
            <person name="Grigoriev I.V."/>
            <person name="Debuchy R."/>
            <person name="Gladieux P."/>
            <person name="Hiltunen Thoren M."/>
            <person name="Johannesson H."/>
        </authorList>
    </citation>
    <scope>NUCLEOTIDE SEQUENCE</scope>
    <source>
        <strain evidence="14">PSN293</strain>
    </source>
</reference>
<evidence type="ECO:0000256" key="9">
    <source>
        <dbReference type="ARBA" id="ARBA00023134"/>
    </source>
</evidence>
<feature type="region of interest" description="Disordered" evidence="12">
    <location>
        <begin position="1"/>
        <end position="34"/>
    </location>
</feature>
<evidence type="ECO:0000256" key="4">
    <source>
        <dbReference type="ARBA" id="ARBA00017272"/>
    </source>
</evidence>
<dbReference type="HAMAP" id="MF_00223">
    <property type="entry name" value="FolE"/>
    <property type="match status" value="1"/>
</dbReference>
<comment type="similarity">
    <text evidence="2">Belongs to the GTP cyclohydrolase I family.</text>
</comment>
<dbReference type="Proteomes" id="UP001301769">
    <property type="component" value="Unassembled WGS sequence"/>
</dbReference>
<dbReference type="GO" id="GO:0005737">
    <property type="term" value="C:cytoplasm"/>
    <property type="evidence" value="ECO:0007669"/>
    <property type="project" value="TreeGrafter"/>
</dbReference>
<dbReference type="PANTHER" id="PTHR11109">
    <property type="entry name" value="GTP CYCLOHYDROLASE I"/>
    <property type="match status" value="1"/>
</dbReference>
<evidence type="ECO:0000256" key="5">
    <source>
        <dbReference type="ARBA" id="ARBA00022533"/>
    </source>
</evidence>
<comment type="function">
    <text evidence="11">GTP cyclohydrolase 1 is the first enzyme in the biosynthetic pathway leading to folic acid.</text>
</comment>
<dbReference type="Pfam" id="PF01227">
    <property type="entry name" value="GTP_cyclohydroI"/>
    <property type="match status" value="1"/>
</dbReference>
<dbReference type="GO" id="GO:0005525">
    <property type="term" value="F:GTP binding"/>
    <property type="evidence" value="ECO:0007669"/>
    <property type="project" value="UniProtKB-KW"/>
</dbReference>
<comment type="pathway">
    <text evidence="1">Cofactor biosynthesis; 7,8-dihydroneopterin triphosphate biosynthesis; 7,8-dihydroneopterin triphosphate from GTP: step 1/1.</text>
</comment>
<sequence>MSQTDRNNGDSLEPNSGTSGHISHARDPHDQEEGRTADTLIEADGLCRPSIGARLRVQESPHAATDRFNNIKAAVETILQSVGEDPYRPGLLDTPKRFAKAMMDFTQGYGQDVRDIVNNAIFNENHNEMVLVKNIDISSLCEHHLVPFTGKMHIGYVPNNRVIGLSKLPRIAQMFSRRLQVQERLTRQVAETIVETLQPQGVAVVMESSHLCMVTRGVQQYSAVTVTSCMLGCFETNDKTRNEFLSLVGMGSGR</sequence>
<dbReference type="InterPro" id="IPR018234">
    <property type="entry name" value="GTP_CycHdrlase_I_CS"/>
</dbReference>
<organism evidence="14 15">
    <name type="scientific">Rhypophila decipiens</name>
    <dbReference type="NCBI Taxonomy" id="261697"/>
    <lineage>
        <taxon>Eukaryota</taxon>
        <taxon>Fungi</taxon>
        <taxon>Dikarya</taxon>
        <taxon>Ascomycota</taxon>
        <taxon>Pezizomycotina</taxon>
        <taxon>Sordariomycetes</taxon>
        <taxon>Sordariomycetidae</taxon>
        <taxon>Sordariales</taxon>
        <taxon>Naviculisporaceae</taxon>
        <taxon>Rhypophila</taxon>
    </lineage>
</organism>
<evidence type="ECO:0000256" key="7">
    <source>
        <dbReference type="ARBA" id="ARBA00022801"/>
    </source>
</evidence>
<keyword evidence="5" id="KW-0021">Allosteric enzyme</keyword>
<dbReference type="PROSITE" id="PS00860">
    <property type="entry name" value="GTP_CYCLOHYDROL_1_2"/>
    <property type="match status" value="1"/>
</dbReference>
<name>A0AAN6Y122_9PEZI</name>
<accession>A0AAN6Y122</accession>
<feature type="compositionally biased region" description="Basic and acidic residues" evidence="12">
    <location>
        <begin position="24"/>
        <end position="34"/>
    </location>
</feature>
<dbReference type="NCBIfam" id="TIGR00063">
    <property type="entry name" value="folE"/>
    <property type="match status" value="1"/>
</dbReference>
<evidence type="ECO:0000256" key="11">
    <source>
        <dbReference type="ARBA" id="ARBA00055676"/>
    </source>
</evidence>
<evidence type="ECO:0000313" key="14">
    <source>
        <dbReference type="EMBL" id="KAK4210634.1"/>
    </source>
</evidence>
<reference evidence="14" key="2">
    <citation type="submission" date="2023-05" db="EMBL/GenBank/DDBJ databases">
        <authorList>
            <consortium name="Lawrence Berkeley National Laboratory"/>
            <person name="Steindorff A."/>
            <person name="Hensen N."/>
            <person name="Bonometti L."/>
            <person name="Westerberg I."/>
            <person name="Brannstrom I.O."/>
            <person name="Guillou S."/>
            <person name="Cros-Aarteil S."/>
            <person name="Calhoun S."/>
            <person name="Haridas S."/>
            <person name="Kuo A."/>
            <person name="Mondo S."/>
            <person name="Pangilinan J."/>
            <person name="Riley R."/>
            <person name="Labutti K."/>
            <person name="Andreopoulos B."/>
            <person name="Lipzen A."/>
            <person name="Chen C."/>
            <person name="Yanf M."/>
            <person name="Daum C."/>
            <person name="Ng V."/>
            <person name="Clum A."/>
            <person name="Ohm R."/>
            <person name="Martin F."/>
            <person name="Silar P."/>
            <person name="Natvig D."/>
            <person name="Lalanne C."/>
            <person name="Gautier V."/>
            <person name="Ament-Velasquez S.L."/>
            <person name="Kruys A."/>
            <person name="Hutchinson M.I."/>
            <person name="Powell A.J."/>
            <person name="Barry K."/>
            <person name="Miller A.N."/>
            <person name="Grigoriev I.V."/>
            <person name="Debuchy R."/>
            <person name="Gladieux P."/>
            <person name="Thoren M.H."/>
            <person name="Johannesson H."/>
        </authorList>
    </citation>
    <scope>NUCLEOTIDE SEQUENCE</scope>
    <source>
        <strain evidence="14">PSN293</strain>
    </source>
</reference>
<evidence type="ECO:0000256" key="2">
    <source>
        <dbReference type="ARBA" id="ARBA00008085"/>
    </source>
</evidence>
<evidence type="ECO:0000256" key="3">
    <source>
        <dbReference type="ARBA" id="ARBA00012715"/>
    </source>
</evidence>